<gene>
    <name evidence="1" type="ORF">AKJ38_02470</name>
</gene>
<dbReference type="Proteomes" id="UP000070414">
    <property type="component" value="Unassembled WGS sequence"/>
</dbReference>
<dbReference type="AlphaFoldDB" id="A0A133URN9"/>
<dbReference type="EMBL" id="LHXS01000039">
    <property type="protein sequence ID" value="KXA96853.1"/>
    <property type="molecule type" value="Genomic_DNA"/>
</dbReference>
<reference evidence="1 2" key="1">
    <citation type="journal article" date="2016" name="Sci. Rep.">
        <title>Metabolic traits of an uncultured archaeal lineage -MSBL1- from brine pools of the Red Sea.</title>
        <authorList>
            <person name="Mwirichia R."/>
            <person name="Alam I."/>
            <person name="Rashid M."/>
            <person name="Vinu M."/>
            <person name="Ba-Alawi W."/>
            <person name="Anthony Kamau A."/>
            <person name="Kamanda Ngugi D."/>
            <person name="Goker M."/>
            <person name="Klenk H.P."/>
            <person name="Bajic V."/>
            <person name="Stingl U."/>
        </authorList>
    </citation>
    <scope>NUCLEOTIDE SEQUENCE [LARGE SCALE GENOMIC DNA]</scope>
    <source>
        <strain evidence="1">SCGC-AAA259I14</strain>
    </source>
</reference>
<comment type="caution">
    <text evidence="1">The sequence shown here is derived from an EMBL/GenBank/DDBJ whole genome shotgun (WGS) entry which is preliminary data.</text>
</comment>
<accession>A0A133URN9</accession>
<evidence type="ECO:0000313" key="2">
    <source>
        <dbReference type="Proteomes" id="UP000070414"/>
    </source>
</evidence>
<name>A0A133URN9_9EURY</name>
<sequence length="98" mass="11733">MWVLNPCTDEPRKYLCRRSTFLPKELFKAYLGLCKTKDGLPMEEKMEINKFCEECREKTQMKFIKRKGEYLLYECSVCDSVHEFTEQDLGEDMEEDLV</sequence>
<keyword evidence="2" id="KW-1185">Reference proteome</keyword>
<evidence type="ECO:0000313" key="1">
    <source>
        <dbReference type="EMBL" id="KXA96853.1"/>
    </source>
</evidence>
<protein>
    <submittedName>
        <fullName evidence="1">Uncharacterized protein</fullName>
    </submittedName>
</protein>
<proteinExistence type="predicted"/>
<organism evidence="1 2">
    <name type="scientific">candidate division MSBL1 archaeon SCGC-AAA259I14</name>
    <dbReference type="NCBI Taxonomy" id="1698268"/>
    <lineage>
        <taxon>Archaea</taxon>
        <taxon>Methanobacteriati</taxon>
        <taxon>Methanobacteriota</taxon>
        <taxon>candidate division MSBL1</taxon>
    </lineage>
</organism>